<evidence type="ECO:0000313" key="8">
    <source>
        <dbReference type="Proteomes" id="UP000721844"/>
    </source>
</evidence>
<dbReference type="Pfam" id="PF04800">
    <property type="entry name" value="NDUS4"/>
    <property type="match status" value="1"/>
</dbReference>
<keyword evidence="6" id="KW-0472">Membrane</keyword>
<keyword evidence="3" id="KW-0679">Respiratory chain</keyword>
<dbReference type="RefSeq" id="WP_227305973.1">
    <property type="nucleotide sequence ID" value="NZ_JAESVA010000001.1"/>
</dbReference>
<sequence length="101" mass="11762">MRARIFRRPKSAMQSGFGAQHHWVLEWQRQEPQRPDPLMGWIGGGETQQQVILSFPTREEAIAYAEKNGAAYDVEIVHAREVKPKAYADNFRNDRVDNWSH</sequence>
<evidence type="ECO:0000256" key="3">
    <source>
        <dbReference type="ARBA" id="ARBA00022660"/>
    </source>
</evidence>
<keyword evidence="5" id="KW-0249">Electron transport</keyword>
<keyword evidence="4" id="KW-0809">Transit peptide</keyword>
<evidence type="ECO:0000256" key="1">
    <source>
        <dbReference type="ARBA" id="ARBA00004370"/>
    </source>
</evidence>
<dbReference type="InterPro" id="IPR006885">
    <property type="entry name" value="NADH_UbQ_FeS_4_mit-like"/>
</dbReference>
<gene>
    <name evidence="7" type="ORF">ACELLULO517_03990</name>
</gene>
<proteinExistence type="predicted"/>
<dbReference type="GO" id="GO:0016020">
    <property type="term" value="C:membrane"/>
    <property type="evidence" value="ECO:0007669"/>
    <property type="project" value="UniProtKB-SubCell"/>
</dbReference>
<keyword evidence="8" id="KW-1185">Reference proteome</keyword>
<comment type="subcellular location">
    <subcellularLocation>
        <location evidence="1">Membrane</location>
    </subcellularLocation>
</comment>
<organism evidence="7 8">
    <name type="scientific">Acidisoma cellulosilyticum</name>
    <dbReference type="NCBI Taxonomy" id="2802395"/>
    <lineage>
        <taxon>Bacteria</taxon>
        <taxon>Pseudomonadati</taxon>
        <taxon>Pseudomonadota</taxon>
        <taxon>Alphaproteobacteria</taxon>
        <taxon>Acetobacterales</taxon>
        <taxon>Acidocellaceae</taxon>
        <taxon>Acidisoma</taxon>
    </lineage>
</organism>
<name>A0A963YY71_9PROT</name>
<dbReference type="PANTHER" id="PTHR12219">
    <property type="entry name" value="NADH-UBIQUINONE OXIDOREDUCTASE"/>
    <property type="match status" value="1"/>
</dbReference>
<dbReference type="Gene3D" id="3.30.160.190">
    <property type="entry name" value="atu1810 like domain"/>
    <property type="match status" value="1"/>
</dbReference>
<comment type="caution">
    <text evidence="7">The sequence shown here is derived from an EMBL/GenBank/DDBJ whole genome shotgun (WGS) entry which is preliminary data.</text>
</comment>
<keyword evidence="2" id="KW-0813">Transport</keyword>
<dbReference type="InterPro" id="IPR038532">
    <property type="entry name" value="NDUFS4-like_sf"/>
</dbReference>
<dbReference type="Proteomes" id="UP000721844">
    <property type="component" value="Unassembled WGS sequence"/>
</dbReference>
<evidence type="ECO:0000313" key="7">
    <source>
        <dbReference type="EMBL" id="MCB8879382.1"/>
    </source>
</evidence>
<reference evidence="7 8" key="1">
    <citation type="journal article" date="2021" name="Microorganisms">
        <title>Acidisoma silvae sp. nov. and Acidisomacellulosilytica sp. nov., Two Acidophilic Bacteria Isolated from Decaying Wood, Hydrolyzing Cellulose and Producing Poly-3-hydroxybutyrate.</title>
        <authorList>
            <person name="Mieszkin S."/>
            <person name="Pouder E."/>
            <person name="Uroz S."/>
            <person name="Simon-Colin C."/>
            <person name="Alain K."/>
        </authorList>
    </citation>
    <scope>NUCLEOTIDE SEQUENCE [LARGE SCALE GENOMIC DNA]</scope>
    <source>
        <strain evidence="7 8">HW T5.17</strain>
    </source>
</reference>
<accession>A0A963YY71</accession>
<dbReference type="PANTHER" id="PTHR12219:SF8">
    <property type="entry name" value="NADH DEHYDROGENASE [UBIQUINONE] IRON-SULFUR PROTEIN 4, MITOCHONDRIAL"/>
    <property type="match status" value="1"/>
</dbReference>
<protein>
    <submittedName>
        <fullName evidence="7">ETC complex I subunit</fullName>
    </submittedName>
</protein>
<evidence type="ECO:0000256" key="2">
    <source>
        <dbReference type="ARBA" id="ARBA00022448"/>
    </source>
</evidence>
<evidence type="ECO:0000256" key="4">
    <source>
        <dbReference type="ARBA" id="ARBA00022946"/>
    </source>
</evidence>
<dbReference type="AlphaFoldDB" id="A0A963YY71"/>
<dbReference type="EMBL" id="JAESVA010000001">
    <property type="protein sequence ID" value="MCB8879382.1"/>
    <property type="molecule type" value="Genomic_DNA"/>
</dbReference>
<evidence type="ECO:0000256" key="6">
    <source>
        <dbReference type="ARBA" id="ARBA00023136"/>
    </source>
</evidence>
<dbReference type="GO" id="GO:0022900">
    <property type="term" value="P:electron transport chain"/>
    <property type="evidence" value="ECO:0007669"/>
    <property type="project" value="InterPro"/>
</dbReference>
<evidence type="ECO:0000256" key="5">
    <source>
        <dbReference type="ARBA" id="ARBA00022982"/>
    </source>
</evidence>